<proteinExistence type="predicted"/>
<comment type="caution">
    <text evidence="2">The sequence shown here is derived from an EMBL/GenBank/DDBJ whole genome shotgun (WGS) entry which is preliminary data.</text>
</comment>
<evidence type="ECO:0000256" key="1">
    <source>
        <dbReference type="SAM" id="MobiDB-lite"/>
    </source>
</evidence>
<feature type="region of interest" description="Disordered" evidence="1">
    <location>
        <begin position="57"/>
        <end position="92"/>
    </location>
</feature>
<accession>A0ABD2W9N5</accession>
<evidence type="ECO:0000313" key="3">
    <source>
        <dbReference type="Proteomes" id="UP001627154"/>
    </source>
</evidence>
<dbReference type="Proteomes" id="UP001627154">
    <property type="component" value="Unassembled WGS sequence"/>
</dbReference>
<dbReference type="EMBL" id="JBJJXI010000123">
    <property type="protein sequence ID" value="KAL3389613.1"/>
    <property type="molecule type" value="Genomic_DNA"/>
</dbReference>
<gene>
    <name evidence="2" type="ORF">TKK_015812</name>
</gene>
<sequence>MEAEPVQQKLEEMVTQLTTQCARNSNWTAMQLCKDMANSIPMFVEFFTEKRSGSATVEEIYKQTENPPPSGARGQTGNPSVKKPTKARPVTAEGQWAEIEAEFEKLWKEDDQLEENLAEFSRGKAVKAARKLKWIHLQEQLKTITLDYERFKNDDKIVDYW</sequence>
<evidence type="ECO:0000313" key="2">
    <source>
        <dbReference type="EMBL" id="KAL3389613.1"/>
    </source>
</evidence>
<keyword evidence="3" id="KW-1185">Reference proteome</keyword>
<dbReference type="AlphaFoldDB" id="A0ABD2W9N5"/>
<name>A0ABD2W9N5_9HYME</name>
<reference evidence="2 3" key="1">
    <citation type="journal article" date="2024" name="bioRxiv">
        <title>A reference genome for Trichogramma kaykai: A tiny desert-dwelling parasitoid wasp with competing sex-ratio distorters.</title>
        <authorList>
            <person name="Culotta J."/>
            <person name="Lindsey A.R."/>
        </authorList>
    </citation>
    <scope>NUCLEOTIDE SEQUENCE [LARGE SCALE GENOMIC DNA]</scope>
    <source>
        <strain evidence="2 3">KSX58</strain>
    </source>
</reference>
<protein>
    <submittedName>
        <fullName evidence="2">Uncharacterized protein</fullName>
    </submittedName>
</protein>
<organism evidence="2 3">
    <name type="scientific">Trichogramma kaykai</name>
    <dbReference type="NCBI Taxonomy" id="54128"/>
    <lineage>
        <taxon>Eukaryota</taxon>
        <taxon>Metazoa</taxon>
        <taxon>Ecdysozoa</taxon>
        <taxon>Arthropoda</taxon>
        <taxon>Hexapoda</taxon>
        <taxon>Insecta</taxon>
        <taxon>Pterygota</taxon>
        <taxon>Neoptera</taxon>
        <taxon>Endopterygota</taxon>
        <taxon>Hymenoptera</taxon>
        <taxon>Apocrita</taxon>
        <taxon>Proctotrupomorpha</taxon>
        <taxon>Chalcidoidea</taxon>
        <taxon>Trichogrammatidae</taxon>
        <taxon>Trichogramma</taxon>
    </lineage>
</organism>